<dbReference type="PANTHER" id="PTHR37984">
    <property type="entry name" value="PROTEIN CBG26694"/>
    <property type="match status" value="1"/>
</dbReference>
<gene>
    <name evidence="2" type="primary">LOC102806602</name>
</gene>
<dbReference type="Gene3D" id="3.10.10.10">
    <property type="entry name" value="HIV Type 1 Reverse Transcriptase, subunit A, domain 1"/>
    <property type="match status" value="1"/>
</dbReference>
<dbReference type="InterPro" id="IPR050951">
    <property type="entry name" value="Retrovirus_Pol_polyprotein"/>
</dbReference>
<evidence type="ECO:0000313" key="1">
    <source>
        <dbReference type="Proteomes" id="UP000694865"/>
    </source>
</evidence>
<evidence type="ECO:0000313" key="2">
    <source>
        <dbReference type="RefSeq" id="XP_006821124.1"/>
    </source>
</evidence>
<reference evidence="2" key="1">
    <citation type="submission" date="2025-08" db="UniProtKB">
        <authorList>
            <consortium name="RefSeq"/>
        </authorList>
    </citation>
    <scope>IDENTIFICATION</scope>
    <source>
        <tissue evidence="2">Testes</tissue>
    </source>
</reference>
<dbReference type="GeneID" id="102806602"/>
<sequence>MDVYWQIPDDESSQLLTVFNTPLGRYCYLRMPFGINSAQEVFQKRISQHFENLLSVETDIDDILVWGTTTANHDERLKATLKQCEERNLCFCHKNWVHRKYSHPRRSTTRSRRIRAITEIPPATNKQGIMRLLGTMSRNNNQNNVGNKLKHLSARSKEHFINSNIPALLVVNNAVPKIPDIIPHCLY</sequence>
<protein>
    <submittedName>
        <fullName evidence="2">Uncharacterized protein K02A2.6-like</fullName>
    </submittedName>
</protein>
<keyword evidence="1" id="KW-1185">Reference proteome</keyword>
<name>A0ABM0MM83_SACKO</name>
<dbReference type="Gene3D" id="3.30.70.270">
    <property type="match status" value="1"/>
</dbReference>
<proteinExistence type="predicted"/>
<dbReference type="SUPFAM" id="SSF56672">
    <property type="entry name" value="DNA/RNA polymerases"/>
    <property type="match status" value="1"/>
</dbReference>
<dbReference type="PANTHER" id="PTHR37984:SF8">
    <property type="entry name" value="CCHC-TYPE DOMAIN-CONTAINING PROTEIN"/>
    <property type="match status" value="1"/>
</dbReference>
<organism evidence="1 2">
    <name type="scientific">Saccoglossus kowalevskii</name>
    <name type="common">Acorn worm</name>
    <dbReference type="NCBI Taxonomy" id="10224"/>
    <lineage>
        <taxon>Eukaryota</taxon>
        <taxon>Metazoa</taxon>
        <taxon>Hemichordata</taxon>
        <taxon>Enteropneusta</taxon>
        <taxon>Harrimaniidae</taxon>
        <taxon>Saccoglossus</taxon>
    </lineage>
</organism>
<dbReference type="InterPro" id="IPR043502">
    <property type="entry name" value="DNA/RNA_pol_sf"/>
</dbReference>
<accession>A0ABM0MM83</accession>
<dbReference type="Proteomes" id="UP000694865">
    <property type="component" value="Unplaced"/>
</dbReference>
<dbReference type="RefSeq" id="XP_006821124.1">
    <property type="nucleotide sequence ID" value="XM_006821061.1"/>
</dbReference>
<dbReference type="InterPro" id="IPR043128">
    <property type="entry name" value="Rev_trsase/Diguanyl_cyclase"/>
</dbReference>